<dbReference type="GO" id="GO:0004803">
    <property type="term" value="F:transposase activity"/>
    <property type="evidence" value="ECO:0007669"/>
    <property type="project" value="InterPro"/>
</dbReference>
<dbReference type="PANTHER" id="PTHR33215:SF13">
    <property type="entry name" value="PROTEIN DISTAL ANTENNA"/>
    <property type="match status" value="1"/>
</dbReference>
<evidence type="ECO:0000313" key="2">
    <source>
        <dbReference type="EMBL" id="SDG29622.1"/>
    </source>
</evidence>
<dbReference type="EMBL" id="FOHG01000005">
    <property type="protein sequence ID" value="SES77397.1"/>
    <property type="molecule type" value="Genomic_DNA"/>
</dbReference>
<evidence type="ECO:0000313" key="4">
    <source>
        <dbReference type="EMBL" id="SES94232.1"/>
    </source>
</evidence>
<evidence type="ECO:0000313" key="5">
    <source>
        <dbReference type="Proteomes" id="UP000198612"/>
    </source>
</evidence>
<keyword evidence="1" id="KW-0175">Coiled coil</keyword>
<protein>
    <submittedName>
        <fullName evidence="4">Transposase</fullName>
    </submittedName>
</protein>
<dbReference type="EMBL" id="FOHG01000012">
    <property type="protein sequence ID" value="SES94232.1"/>
    <property type="molecule type" value="Genomic_DNA"/>
</dbReference>
<dbReference type="AlphaFoldDB" id="A0A1I0AIW7"/>
<dbReference type="Pfam" id="PF01527">
    <property type="entry name" value="HTH_Tnp_1"/>
    <property type="match status" value="1"/>
</dbReference>
<organism evidence="4 5">
    <name type="scientific">Halanaerobium congolense</name>
    <dbReference type="NCBI Taxonomy" id="54121"/>
    <lineage>
        <taxon>Bacteria</taxon>
        <taxon>Bacillati</taxon>
        <taxon>Bacillota</taxon>
        <taxon>Clostridia</taxon>
        <taxon>Halanaerobiales</taxon>
        <taxon>Halanaerobiaceae</taxon>
        <taxon>Halanaerobium</taxon>
    </lineage>
</organism>
<accession>A0A1I0AIW7</accession>
<dbReference type="Proteomes" id="UP000198612">
    <property type="component" value="Unassembled WGS sequence"/>
</dbReference>
<proteinExistence type="predicted"/>
<dbReference type="InterPro" id="IPR009057">
    <property type="entry name" value="Homeodomain-like_sf"/>
</dbReference>
<dbReference type="InterPro" id="IPR002514">
    <property type="entry name" value="Transposase_8"/>
</dbReference>
<dbReference type="PANTHER" id="PTHR33215">
    <property type="entry name" value="PROTEIN DISTAL ANTENNA"/>
    <property type="match status" value="1"/>
</dbReference>
<keyword evidence="6" id="KW-1185">Reference proteome</keyword>
<evidence type="ECO:0000313" key="3">
    <source>
        <dbReference type="EMBL" id="SES77397.1"/>
    </source>
</evidence>
<evidence type="ECO:0000313" key="6">
    <source>
        <dbReference type="Proteomes" id="UP000199519"/>
    </source>
</evidence>
<dbReference type="GO" id="GO:0006313">
    <property type="term" value="P:DNA transposition"/>
    <property type="evidence" value="ECO:0007669"/>
    <property type="project" value="InterPro"/>
</dbReference>
<sequence>MSKRYPEEMKRKVVELANNGKNQTEILKEYGMARSTLHKWIKHYNNSGSFKAKDNRTDKEKELIELRKENKQLKMENDILKQAALIMGRK</sequence>
<feature type="coiled-coil region" evidence="1">
    <location>
        <begin position="56"/>
        <end position="83"/>
    </location>
</feature>
<reference evidence="5 6" key="1">
    <citation type="submission" date="2016-10" db="EMBL/GenBank/DDBJ databases">
        <authorList>
            <person name="Varghese N."/>
            <person name="Submissions S."/>
        </authorList>
    </citation>
    <scope>NUCLEOTIDE SEQUENCE [LARGE SCALE GENOMIC DNA]</scope>
    <source>
        <strain evidence="2 6">WG2</strain>
        <strain evidence="4 5">WG5</strain>
    </source>
</reference>
<gene>
    <name evidence="2" type="ORF">SAMN04488598_1871</name>
    <name evidence="3" type="ORF">SAMN04515652_105121</name>
    <name evidence="4" type="ORF">SAMN04515652_11274</name>
</gene>
<evidence type="ECO:0000256" key="1">
    <source>
        <dbReference type="SAM" id="Coils"/>
    </source>
</evidence>
<dbReference type="InterPro" id="IPR051839">
    <property type="entry name" value="RD_transcriptional_regulator"/>
</dbReference>
<dbReference type="Proteomes" id="UP000199519">
    <property type="component" value="Unassembled WGS sequence"/>
</dbReference>
<name>A0A1I0AIW7_9FIRM</name>
<dbReference type="EMBL" id="FNBJ01000087">
    <property type="protein sequence ID" value="SDG29622.1"/>
    <property type="molecule type" value="Genomic_DNA"/>
</dbReference>
<dbReference type="Gene3D" id="1.10.10.60">
    <property type="entry name" value="Homeodomain-like"/>
    <property type="match status" value="1"/>
</dbReference>
<dbReference type="GO" id="GO:0003677">
    <property type="term" value="F:DNA binding"/>
    <property type="evidence" value="ECO:0007669"/>
    <property type="project" value="InterPro"/>
</dbReference>
<dbReference type="SUPFAM" id="SSF46689">
    <property type="entry name" value="Homeodomain-like"/>
    <property type="match status" value="1"/>
</dbReference>